<accession>A0AAE1IVH0</accession>
<dbReference type="GO" id="GO:0003723">
    <property type="term" value="F:RNA binding"/>
    <property type="evidence" value="ECO:0007669"/>
    <property type="project" value="UniProtKB-UniRule"/>
</dbReference>
<evidence type="ECO:0000256" key="1">
    <source>
        <dbReference type="ARBA" id="ARBA00022884"/>
    </source>
</evidence>
<dbReference type="Gene3D" id="3.30.70.330">
    <property type="match status" value="1"/>
</dbReference>
<dbReference type="Pfam" id="PF00076">
    <property type="entry name" value="RRM_1"/>
    <property type="match status" value="1"/>
</dbReference>
<dbReference type="PANTHER" id="PTHR48024">
    <property type="entry name" value="GEO13361P1-RELATED"/>
    <property type="match status" value="1"/>
</dbReference>
<name>A0AAE1IVH0_9FABA</name>
<dbReference type="AlphaFoldDB" id="A0AAE1IVH0"/>
<organism evidence="4 5">
    <name type="scientific">Acacia crassicarpa</name>
    <name type="common">northern wattle</name>
    <dbReference type="NCBI Taxonomy" id="499986"/>
    <lineage>
        <taxon>Eukaryota</taxon>
        <taxon>Viridiplantae</taxon>
        <taxon>Streptophyta</taxon>
        <taxon>Embryophyta</taxon>
        <taxon>Tracheophyta</taxon>
        <taxon>Spermatophyta</taxon>
        <taxon>Magnoliopsida</taxon>
        <taxon>eudicotyledons</taxon>
        <taxon>Gunneridae</taxon>
        <taxon>Pentapetalae</taxon>
        <taxon>rosids</taxon>
        <taxon>fabids</taxon>
        <taxon>Fabales</taxon>
        <taxon>Fabaceae</taxon>
        <taxon>Caesalpinioideae</taxon>
        <taxon>mimosoid clade</taxon>
        <taxon>Acacieae</taxon>
        <taxon>Acacia</taxon>
    </lineage>
</organism>
<proteinExistence type="predicted"/>
<dbReference type="SMART" id="SM00360">
    <property type="entry name" value="RRM"/>
    <property type="match status" value="1"/>
</dbReference>
<gene>
    <name evidence="4" type="ORF">QN277_004964</name>
</gene>
<dbReference type="InterPro" id="IPR050886">
    <property type="entry name" value="RNA-binding_reg"/>
</dbReference>
<evidence type="ECO:0000313" key="5">
    <source>
        <dbReference type="Proteomes" id="UP001293593"/>
    </source>
</evidence>
<dbReference type="Proteomes" id="UP001293593">
    <property type="component" value="Unassembled WGS sequence"/>
</dbReference>
<dbReference type="InterPro" id="IPR000504">
    <property type="entry name" value="RRM_dom"/>
</dbReference>
<dbReference type="PANTHER" id="PTHR48024:SF56">
    <property type="entry name" value="HETEROGENEOUS NUCLEAR RIBONUCLEOPROTEIN A0"/>
    <property type="match status" value="1"/>
</dbReference>
<evidence type="ECO:0000259" key="3">
    <source>
        <dbReference type="PROSITE" id="PS50102"/>
    </source>
</evidence>
<sequence>MAAVDFGYTCFIWGLARDTDREALQKAFASFGDIIDSKVINNRGFVTFSSEQAMRDAVEGMNGRDLDGCNITVYCSDVRHFHLGGLIGRLVHCSGSGRFALGLGLRFGCRGFALGIGLGFNHGRPSVALRARPIRCCCKKESAPALSAPLLGDY</sequence>
<keyword evidence="5" id="KW-1185">Reference proteome</keyword>
<keyword evidence="1 2" id="KW-0694">RNA-binding</keyword>
<evidence type="ECO:0000313" key="4">
    <source>
        <dbReference type="EMBL" id="KAK4258522.1"/>
    </source>
</evidence>
<evidence type="ECO:0000256" key="2">
    <source>
        <dbReference type="PROSITE-ProRule" id="PRU00176"/>
    </source>
</evidence>
<dbReference type="PROSITE" id="PS50102">
    <property type="entry name" value="RRM"/>
    <property type="match status" value="1"/>
</dbReference>
<dbReference type="InterPro" id="IPR012677">
    <property type="entry name" value="Nucleotide-bd_a/b_plait_sf"/>
</dbReference>
<dbReference type="EMBL" id="JAWXYG010000011">
    <property type="protein sequence ID" value="KAK4258522.1"/>
    <property type="molecule type" value="Genomic_DNA"/>
</dbReference>
<dbReference type="SUPFAM" id="SSF54928">
    <property type="entry name" value="RNA-binding domain, RBD"/>
    <property type="match status" value="1"/>
</dbReference>
<feature type="domain" description="RRM" evidence="3">
    <location>
        <begin position="8"/>
        <end position="78"/>
    </location>
</feature>
<comment type="caution">
    <text evidence="4">The sequence shown here is derived from an EMBL/GenBank/DDBJ whole genome shotgun (WGS) entry which is preliminary data.</text>
</comment>
<dbReference type="InterPro" id="IPR035979">
    <property type="entry name" value="RBD_domain_sf"/>
</dbReference>
<protein>
    <recommendedName>
        <fullName evidence="3">RRM domain-containing protein</fullName>
    </recommendedName>
</protein>
<reference evidence="4" key="1">
    <citation type="submission" date="2023-10" db="EMBL/GenBank/DDBJ databases">
        <title>Chromosome-level genome of the transformable northern wattle, Acacia crassicarpa.</title>
        <authorList>
            <person name="Massaro I."/>
            <person name="Sinha N.R."/>
            <person name="Poethig S."/>
            <person name="Leichty A.R."/>
        </authorList>
    </citation>
    <scope>NUCLEOTIDE SEQUENCE</scope>
    <source>
        <strain evidence="4">Acra3RX</strain>
        <tissue evidence="4">Leaf</tissue>
    </source>
</reference>